<keyword evidence="2" id="KW-1185">Reference proteome</keyword>
<gene>
    <name evidence="1" type="ORF">VNO78_16407</name>
</gene>
<reference evidence="1 2" key="1">
    <citation type="submission" date="2024-01" db="EMBL/GenBank/DDBJ databases">
        <title>The genomes of 5 underutilized Papilionoideae crops provide insights into root nodulation and disease resistanc.</title>
        <authorList>
            <person name="Jiang F."/>
        </authorList>
    </citation>
    <scope>NUCLEOTIDE SEQUENCE [LARGE SCALE GENOMIC DNA]</scope>
    <source>
        <strain evidence="1">DUOXIRENSHENG_FW03</strain>
        <tissue evidence="1">Leaves</tissue>
    </source>
</reference>
<dbReference type="PANTHER" id="PTHR48050">
    <property type="entry name" value="STEROL 3-BETA-GLUCOSYLTRANSFERASE"/>
    <property type="match status" value="1"/>
</dbReference>
<dbReference type="Proteomes" id="UP001386955">
    <property type="component" value="Unassembled WGS sequence"/>
</dbReference>
<dbReference type="InterPro" id="IPR050426">
    <property type="entry name" value="Glycosyltransferase_28"/>
</dbReference>
<dbReference type="SUPFAM" id="SSF53756">
    <property type="entry name" value="UDP-Glycosyltransferase/glycogen phosphorylase"/>
    <property type="match status" value="1"/>
</dbReference>
<dbReference type="Gene3D" id="3.40.50.2000">
    <property type="entry name" value="Glycogen Phosphorylase B"/>
    <property type="match status" value="1"/>
</dbReference>
<protein>
    <submittedName>
        <fullName evidence="1">Uncharacterized protein</fullName>
    </submittedName>
</protein>
<proteinExistence type="predicted"/>
<sequence length="107" mass="12420">MGIPIHVAEALKVPIHIFFFTMLWMPITKFPHPLSGVKQQLLYQIVDSLIWLGIRDMINDLRKKKLKLRPVTYLSDSQGFETDVPHAYIWSLHLVPKSKETPLKVKS</sequence>
<comment type="caution">
    <text evidence="1">The sequence shown here is derived from an EMBL/GenBank/DDBJ whole genome shotgun (WGS) entry which is preliminary data.</text>
</comment>
<dbReference type="PANTHER" id="PTHR48050:SF13">
    <property type="entry name" value="STEROL 3-BETA-GLUCOSYLTRANSFERASE UGT80A2"/>
    <property type="match status" value="1"/>
</dbReference>
<dbReference type="EMBL" id="JAYMYS010000004">
    <property type="protein sequence ID" value="KAK7395836.1"/>
    <property type="molecule type" value="Genomic_DNA"/>
</dbReference>
<evidence type="ECO:0000313" key="2">
    <source>
        <dbReference type="Proteomes" id="UP001386955"/>
    </source>
</evidence>
<dbReference type="AlphaFoldDB" id="A0AAN9SG74"/>
<evidence type="ECO:0000313" key="1">
    <source>
        <dbReference type="EMBL" id="KAK7395836.1"/>
    </source>
</evidence>
<name>A0AAN9SG74_PSOTE</name>
<accession>A0AAN9SG74</accession>
<organism evidence="1 2">
    <name type="scientific">Psophocarpus tetragonolobus</name>
    <name type="common">Winged bean</name>
    <name type="synonym">Dolichos tetragonolobus</name>
    <dbReference type="NCBI Taxonomy" id="3891"/>
    <lineage>
        <taxon>Eukaryota</taxon>
        <taxon>Viridiplantae</taxon>
        <taxon>Streptophyta</taxon>
        <taxon>Embryophyta</taxon>
        <taxon>Tracheophyta</taxon>
        <taxon>Spermatophyta</taxon>
        <taxon>Magnoliopsida</taxon>
        <taxon>eudicotyledons</taxon>
        <taxon>Gunneridae</taxon>
        <taxon>Pentapetalae</taxon>
        <taxon>rosids</taxon>
        <taxon>fabids</taxon>
        <taxon>Fabales</taxon>
        <taxon>Fabaceae</taxon>
        <taxon>Papilionoideae</taxon>
        <taxon>50 kb inversion clade</taxon>
        <taxon>NPAAA clade</taxon>
        <taxon>indigoferoid/millettioid clade</taxon>
        <taxon>Phaseoleae</taxon>
        <taxon>Psophocarpus</taxon>
    </lineage>
</organism>